<gene>
    <name evidence="1" type="ORF">GCK72_000555</name>
</gene>
<comment type="caution">
    <text evidence="1">The sequence shown here is derived from an EMBL/GenBank/DDBJ whole genome shotgun (WGS) entry which is preliminary data.</text>
</comment>
<dbReference type="AlphaFoldDB" id="A0A6A5HSJ7"/>
<accession>A0A6A5HSJ7</accession>
<dbReference type="KEGG" id="crq:GCK72_000555"/>
<organism evidence="1 2">
    <name type="scientific">Caenorhabditis remanei</name>
    <name type="common">Caenorhabditis vulgaris</name>
    <dbReference type="NCBI Taxonomy" id="31234"/>
    <lineage>
        <taxon>Eukaryota</taxon>
        <taxon>Metazoa</taxon>
        <taxon>Ecdysozoa</taxon>
        <taxon>Nematoda</taxon>
        <taxon>Chromadorea</taxon>
        <taxon>Rhabditida</taxon>
        <taxon>Rhabditina</taxon>
        <taxon>Rhabditomorpha</taxon>
        <taxon>Rhabditoidea</taxon>
        <taxon>Rhabditidae</taxon>
        <taxon>Peloderinae</taxon>
        <taxon>Caenorhabditis</taxon>
    </lineage>
</organism>
<dbReference type="EMBL" id="WUAV01000001">
    <property type="protein sequence ID" value="KAF1768742.1"/>
    <property type="molecule type" value="Genomic_DNA"/>
</dbReference>
<sequence>MTGKTGSASVEPIWVDWGELLVDSELDEVRPFWDLDLSTLLQEVGDRLGSLVLVDVLDGGRSCHFTYRAV</sequence>
<dbReference type="CTD" id="78773122"/>
<proteinExistence type="predicted"/>
<dbReference type="GeneID" id="78773122"/>
<name>A0A6A5HSJ7_CAERE</name>
<reference evidence="1 2" key="1">
    <citation type="submission" date="2019-12" db="EMBL/GenBank/DDBJ databases">
        <title>Chromosome-level assembly of the Caenorhabditis remanei genome.</title>
        <authorList>
            <person name="Teterina A.A."/>
            <person name="Willis J.H."/>
            <person name="Phillips P.C."/>
        </authorList>
    </citation>
    <scope>NUCLEOTIDE SEQUENCE [LARGE SCALE GENOMIC DNA]</scope>
    <source>
        <strain evidence="1 2">PX506</strain>
        <tissue evidence="1">Whole organism</tissue>
    </source>
</reference>
<evidence type="ECO:0000313" key="2">
    <source>
        <dbReference type="Proteomes" id="UP000483820"/>
    </source>
</evidence>
<protein>
    <submittedName>
        <fullName evidence="1">Uncharacterized protein</fullName>
    </submittedName>
</protein>
<evidence type="ECO:0000313" key="1">
    <source>
        <dbReference type="EMBL" id="KAF1768742.1"/>
    </source>
</evidence>
<dbReference type="RefSeq" id="XP_053591199.1">
    <property type="nucleotide sequence ID" value="XM_053722554.1"/>
</dbReference>
<dbReference type="Proteomes" id="UP000483820">
    <property type="component" value="Chromosome I"/>
</dbReference>